<evidence type="ECO:0000313" key="4">
    <source>
        <dbReference type="Proteomes" id="UP000273083"/>
    </source>
</evidence>
<dbReference type="Gene3D" id="3.40.50.620">
    <property type="entry name" value="HUPs"/>
    <property type="match status" value="1"/>
</dbReference>
<proteinExistence type="predicted"/>
<evidence type="ECO:0000259" key="2">
    <source>
        <dbReference type="Pfam" id="PF02698"/>
    </source>
</evidence>
<dbReference type="PANTHER" id="PTHR30336">
    <property type="entry name" value="INNER MEMBRANE PROTEIN, PROBABLE PERMEASE"/>
    <property type="match status" value="1"/>
</dbReference>
<dbReference type="PANTHER" id="PTHR30336:SF4">
    <property type="entry name" value="ENVELOPE BIOGENESIS FACTOR ELYC"/>
    <property type="match status" value="1"/>
</dbReference>
<keyword evidence="1" id="KW-0812">Transmembrane</keyword>
<dbReference type="GO" id="GO:0000270">
    <property type="term" value="P:peptidoglycan metabolic process"/>
    <property type="evidence" value="ECO:0007669"/>
    <property type="project" value="TreeGrafter"/>
</dbReference>
<comment type="caution">
    <text evidence="3">The sequence shown here is derived from an EMBL/GenBank/DDBJ whole genome shotgun (WGS) entry which is preliminary data.</text>
</comment>
<protein>
    <submittedName>
        <fullName evidence="3">Uncharacterized SAM-binding protein YcdF (DUF218 family)</fullName>
    </submittedName>
</protein>
<accession>A0A3N1XXX3</accession>
<dbReference type="GO" id="GO:0043164">
    <property type="term" value="P:Gram-negative-bacterium-type cell wall biogenesis"/>
    <property type="evidence" value="ECO:0007669"/>
    <property type="project" value="TreeGrafter"/>
</dbReference>
<sequence length="251" mass="27621">MSILSLLLCIIGIFCFGYFLAIVSYSGIGTAFLWFWAAAGIACFLFGGILFYIHSHSIGIKKYISIPFLVIVLFGVSIFTLTEGTIIYKGNSRPNKGAGYVIVLGAQVRGSTVSRALKNRLDISYNYLKDNPDSLVIVSGGQGSGEDISEALAMKNYLVTLGLEESRILMEDKSTNTNENIAFSQNFIDSKDESTVIVTNKFHVYRATMIARKQGMTNIEGLGAPSDDILMVHYYVREFFAVVKDKLIGNI</sequence>
<dbReference type="Pfam" id="PF02698">
    <property type="entry name" value="DUF218"/>
    <property type="match status" value="1"/>
</dbReference>
<keyword evidence="1" id="KW-1133">Transmembrane helix</keyword>
<dbReference type="CDD" id="cd06259">
    <property type="entry name" value="YdcF-like"/>
    <property type="match status" value="1"/>
</dbReference>
<gene>
    <name evidence="3" type="ORF">EDD66_10172</name>
</gene>
<keyword evidence="1" id="KW-0472">Membrane</keyword>
<dbReference type="EMBL" id="RJVG01000001">
    <property type="protein sequence ID" value="ROR31456.1"/>
    <property type="molecule type" value="Genomic_DNA"/>
</dbReference>
<dbReference type="GO" id="GO:0005886">
    <property type="term" value="C:plasma membrane"/>
    <property type="evidence" value="ECO:0007669"/>
    <property type="project" value="TreeGrafter"/>
</dbReference>
<reference evidence="3 4" key="1">
    <citation type="submission" date="2018-11" db="EMBL/GenBank/DDBJ databases">
        <title>Genomic Encyclopedia of Type Strains, Phase IV (KMG-IV): sequencing the most valuable type-strain genomes for metagenomic binning, comparative biology and taxonomic classification.</title>
        <authorList>
            <person name="Goeker M."/>
        </authorList>
    </citation>
    <scope>NUCLEOTIDE SEQUENCE [LARGE SCALE GENOMIC DNA]</scope>
    <source>
        <strain evidence="3 4">DSM 26537</strain>
    </source>
</reference>
<feature type="transmembrane region" description="Helical" evidence="1">
    <location>
        <begin position="31"/>
        <end position="53"/>
    </location>
</feature>
<dbReference type="RefSeq" id="WP_123607559.1">
    <property type="nucleotide sequence ID" value="NZ_RJVG01000001.1"/>
</dbReference>
<dbReference type="InterPro" id="IPR051599">
    <property type="entry name" value="Cell_Envelope_Assoc"/>
</dbReference>
<name>A0A3N1XXX3_9FIRM</name>
<dbReference type="AlphaFoldDB" id="A0A3N1XXX3"/>
<dbReference type="OrthoDB" id="9782395at2"/>
<feature type="domain" description="DUF218" evidence="2">
    <location>
        <begin position="100"/>
        <end position="219"/>
    </location>
</feature>
<keyword evidence="4" id="KW-1185">Reference proteome</keyword>
<evidence type="ECO:0000313" key="3">
    <source>
        <dbReference type="EMBL" id="ROR31456.1"/>
    </source>
</evidence>
<dbReference type="InterPro" id="IPR003848">
    <property type="entry name" value="DUF218"/>
</dbReference>
<evidence type="ECO:0000256" key="1">
    <source>
        <dbReference type="SAM" id="Phobius"/>
    </source>
</evidence>
<dbReference type="InterPro" id="IPR014729">
    <property type="entry name" value="Rossmann-like_a/b/a_fold"/>
</dbReference>
<feature type="transmembrane region" description="Helical" evidence="1">
    <location>
        <begin position="65"/>
        <end position="88"/>
    </location>
</feature>
<organism evidence="3 4">
    <name type="scientific">Mobilisporobacter senegalensis</name>
    <dbReference type="NCBI Taxonomy" id="1329262"/>
    <lineage>
        <taxon>Bacteria</taxon>
        <taxon>Bacillati</taxon>
        <taxon>Bacillota</taxon>
        <taxon>Clostridia</taxon>
        <taxon>Lachnospirales</taxon>
        <taxon>Lachnospiraceae</taxon>
        <taxon>Mobilisporobacter</taxon>
    </lineage>
</organism>
<dbReference type="Proteomes" id="UP000273083">
    <property type="component" value="Unassembled WGS sequence"/>
</dbReference>